<evidence type="ECO:0000313" key="2">
    <source>
        <dbReference type="Proteomes" id="UP000645257"/>
    </source>
</evidence>
<evidence type="ECO:0000313" key="1">
    <source>
        <dbReference type="EMBL" id="GGY23486.1"/>
    </source>
</evidence>
<dbReference type="Proteomes" id="UP000645257">
    <property type="component" value="Unassembled WGS sequence"/>
</dbReference>
<reference evidence="1" key="2">
    <citation type="submission" date="2020-09" db="EMBL/GenBank/DDBJ databases">
        <authorList>
            <person name="Sun Q."/>
            <person name="Kim S."/>
        </authorList>
    </citation>
    <scope>NUCLEOTIDE SEQUENCE</scope>
    <source>
        <strain evidence="1">KCTC 32182</strain>
    </source>
</reference>
<dbReference type="RefSeq" id="WP_189535614.1">
    <property type="nucleotide sequence ID" value="NZ_BMYX01000018.1"/>
</dbReference>
<keyword evidence="2" id="KW-1185">Reference proteome</keyword>
<reference evidence="1" key="1">
    <citation type="journal article" date="2014" name="Int. J. Syst. Evol. Microbiol.">
        <title>Complete genome sequence of Corynebacterium casei LMG S-19264T (=DSM 44701T), isolated from a smear-ripened cheese.</title>
        <authorList>
            <consortium name="US DOE Joint Genome Institute (JGI-PGF)"/>
            <person name="Walter F."/>
            <person name="Albersmeier A."/>
            <person name="Kalinowski J."/>
            <person name="Ruckert C."/>
        </authorList>
    </citation>
    <scope>NUCLEOTIDE SEQUENCE</scope>
    <source>
        <strain evidence="1">KCTC 32182</strain>
    </source>
</reference>
<organism evidence="1 2">
    <name type="scientific">Paludibacterium paludis</name>
    <dbReference type="NCBI Taxonomy" id="1225769"/>
    <lineage>
        <taxon>Bacteria</taxon>
        <taxon>Pseudomonadati</taxon>
        <taxon>Pseudomonadota</taxon>
        <taxon>Betaproteobacteria</taxon>
        <taxon>Neisseriales</taxon>
        <taxon>Chromobacteriaceae</taxon>
        <taxon>Paludibacterium</taxon>
    </lineage>
</organism>
<protein>
    <submittedName>
        <fullName evidence="1">Uncharacterized protein</fullName>
    </submittedName>
</protein>
<dbReference type="AlphaFoldDB" id="A0A918P502"/>
<comment type="caution">
    <text evidence="1">The sequence shown here is derived from an EMBL/GenBank/DDBJ whole genome shotgun (WGS) entry which is preliminary data.</text>
</comment>
<gene>
    <name evidence="1" type="ORF">GCM10011289_29130</name>
</gene>
<name>A0A918P502_9NEIS</name>
<proteinExistence type="predicted"/>
<accession>A0A918P502</accession>
<dbReference type="EMBL" id="BMYX01000018">
    <property type="protein sequence ID" value="GGY23486.1"/>
    <property type="molecule type" value="Genomic_DNA"/>
</dbReference>
<sequence length="284" mass="31393">MKVNERADALIDLCVKYVDYLSAGGDGESGLALSKALENYGLPLHARALSTYLEMGDCVGALALPAPWAASACYLAKNPPQNAQALDVWFDPFELSFMMRSVNPPGFGRSTIGWISIGPVYYWQYHAFQQLVKYTKRDTYFPCKPDLLASRPFGVDESDYATDIYHAEASAYALWHGKWLTSGLRAEALVGALPEAQLSQVVLRNLYFWDTSPGEKEGDCSTFGLMSDFTIGRYSLGEWDRSKSIGFFTAISDQVGLLPDEAVPRDSGEYVELLNCSRKVLTGK</sequence>